<reference evidence="2 3" key="1">
    <citation type="submission" date="2023-07" db="EMBL/GenBank/DDBJ databases">
        <authorList>
            <person name="Lian W.-H."/>
        </authorList>
    </citation>
    <scope>NUCLEOTIDE SEQUENCE [LARGE SCALE GENOMIC DNA]</scope>
    <source>
        <strain evidence="2 3">SYSU DXS3180</strain>
    </source>
</reference>
<protein>
    <recommendedName>
        <fullName evidence="4">Lipocalin-like domain-containing protein</fullName>
    </recommendedName>
</protein>
<feature type="chain" id="PRO_5046987165" description="Lipocalin-like domain-containing protein" evidence="1">
    <location>
        <begin position="23"/>
        <end position="139"/>
    </location>
</feature>
<evidence type="ECO:0008006" key="4">
    <source>
        <dbReference type="Google" id="ProtNLM"/>
    </source>
</evidence>
<name>A0ABV3Z8B1_9BACT</name>
<gene>
    <name evidence="2" type="ORF">QTN47_01245</name>
</gene>
<comment type="caution">
    <text evidence="2">The sequence shown here is derived from an EMBL/GenBank/DDBJ whole genome shotgun (WGS) entry which is preliminary data.</text>
</comment>
<dbReference type="RefSeq" id="WP_369327486.1">
    <property type="nucleotide sequence ID" value="NZ_JAULBC010000001.1"/>
</dbReference>
<feature type="signal peptide" evidence="1">
    <location>
        <begin position="1"/>
        <end position="22"/>
    </location>
</feature>
<dbReference type="EMBL" id="JAULBC010000001">
    <property type="protein sequence ID" value="MEX6686097.1"/>
    <property type="molecule type" value="Genomic_DNA"/>
</dbReference>
<accession>A0ABV3Z8B1</accession>
<evidence type="ECO:0000256" key="1">
    <source>
        <dbReference type="SAM" id="SignalP"/>
    </source>
</evidence>
<proteinExistence type="predicted"/>
<dbReference type="PROSITE" id="PS51257">
    <property type="entry name" value="PROKAR_LIPOPROTEIN"/>
    <property type="match status" value="1"/>
</dbReference>
<evidence type="ECO:0000313" key="2">
    <source>
        <dbReference type="EMBL" id="MEX6686097.1"/>
    </source>
</evidence>
<dbReference type="Proteomes" id="UP001560573">
    <property type="component" value="Unassembled WGS sequence"/>
</dbReference>
<evidence type="ECO:0000313" key="3">
    <source>
        <dbReference type="Proteomes" id="UP001560573"/>
    </source>
</evidence>
<keyword evidence="1" id="KW-0732">Signal</keyword>
<keyword evidence="3" id="KW-1185">Reference proteome</keyword>
<organism evidence="2 3">
    <name type="scientific">Danxiaibacter flavus</name>
    <dbReference type="NCBI Taxonomy" id="3049108"/>
    <lineage>
        <taxon>Bacteria</taxon>
        <taxon>Pseudomonadati</taxon>
        <taxon>Bacteroidota</taxon>
        <taxon>Chitinophagia</taxon>
        <taxon>Chitinophagales</taxon>
        <taxon>Chitinophagaceae</taxon>
        <taxon>Danxiaibacter</taxon>
    </lineage>
</organism>
<sequence>MKSRLCSLLLLSFLTISFYSCKKDTDKPYPTTIEGLWIGTYTVNELTQDPQFYSFSIKPGGDILVEGKGGDDVTYYSAGTWKLSNDTLKAEIHSINVNVKVTQSLTAIFDPMNRKLKNGVWKDIAGASLSGTFQMDKVK</sequence>